<gene>
    <name evidence="1" type="ORF">HPULCUR_011850</name>
</gene>
<sequence>MDTSFFNNYLPKEIAYTIYQHLTETNDIRNCLLVCQLWNYLVTGLFGDRIQVKLSSNNCHAFLQDVKRYPNLGSKVWHIVFDNRTLSTMAVRRTETLVTLQSVINSCPNLVRFRLLSNDNLEAYLSVLQHVNTKMPSIQKISIAYLSGVTPWIKQMYLYVNLKHCETIESVSILDVGKNETLDKLGGLVACTSKFPNLRQGYLSGSIADTFNLDSMLEISPNLEYLEICGGELIVKSDYRARGVPKNDAIKSMELYVYSIDIKCLQYIMEQLQGLESLTIKCTNDIVCDTSTKPFEFRYIFERFIFYCKQLRNGHLINLKYNNFDLKLTQPGVKMVTDENDESNLDNYFEDYNYYLSDDLDSWWYPGYTI</sequence>
<protein>
    <recommendedName>
        <fullName evidence="3">F-box domain-containing protein</fullName>
    </recommendedName>
</protein>
<dbReference type="SUPFAM" id="SSF52047">
    <property type="entry name" value="RNI-like"/>
    <property type="match status" value="1"/>
</dbReference>
<dbReference type="InterPro" id="IPR036047">
    <property type="entry name" value="F-box-like_dom_sf"/>
</dbReference>
<dbReference type="Gene3D" id="3.80.10.10">
    <property type="entry name" value="Ribonuclease Inhibitor"/>
    <property type="match status" value="1"/>
</dbReference>
<evidence type="ECO:0000313" key="1">
    <source>
        <dbReference type="EMBL" id="GAA5806319.1"/>
    </source>
</evidence>
<dbReference type="Proteomes" id="UP001476247">
    <property type="component" value="Unassembled WGS sequence"/>
</dbReference>
<dbReference type="InterPro" id="IPR032675">
    <property type="entry name" value="LRR_dom_sf"/>
</dbReference>
<dbReference type="EMBL" id="BAABUJ010000062">
    <property type="protein sequence ID" value="GAA5806319.1"/>
    <property type="molecule type" value="Genomic_DNA"/>
</dbReference>
<name>A0ABP9YH84_9FUNG</name>
<dbReference type="SUPFAM" id="SSF81383">
    <property type="entry name" value="F-box domain"/>
    <property type="match status" value="1"/>
</dbReference>
<reference evidence="1 2" key="1">
    <citation type="submission" date="2024-04" db="EMBL/GenBank/DDBJ databases">
        <title>genome sequences of Mucor flavus KT1a and Helicostylum pulchrum KT1b strains isolation_sourced from the surface of a dry-aged beef.</title>
        <authorList>
            <person name="Toyotome T."/>
            <person name="Hosono M."/>
            <person name="Torimaru M."/>
            <person name="Fukuda K."/>
            <person name="Mikami N."/>
        </authorList>
    </citation>
    <scope>NUCLEOTIDE SEQUENCE [LARGE SCALE GENOMIC DNA]</scope>
    <source>
        <strain evidence="1 2">KT1b</strain>
    </source>
</reference>
<accession>A0ABP9YH84</accession>
<organism evidence="1 2">
    <name type="scientific">Helicostylum pulchrum</name>
    <dbReference type="NCBI Taxonomy" id="562976"/>
    <lineage>
        <taxon>Eukaryota</taxon>
        <taxon>Fungi</taxon>
        <taxon>Fungi incertae sedis</taxon>
        <taxon>Mucoromycota</taxon>
        <taxon>Mucoromycotina</taxon>
        <taxon>Mucoromycetes</taxon>
        <taxon>Mucorales</taxon>
        <taxon>Mucorineae</taxon>
        <taxon>Mucoraceae</taxon>
        <taxon>Helicostylum</taxon>
    </lineage>
</organism>
<evidence type="ECO:0008006" key="3">
    <source>
        <dbReference type="Google" id="ProtNLM"/>
    </source>
</evidence>
<keyword evidence="2" id="KW-1185">Reference proteome</keyword>
<proteinExistence type="predicted"/>
<comment type="caution">
    <text evidence="1">The sequence shown here is derived from an EMBL/GenBank/DDBJ whole genome shotgun (WGS) entry which is preliminary data.</text>
</comment>
<evidence type="ECO:0000313" key="2">
    <source>
        <dbReference type="Proteomes" id="UP001476247"/>
    </source>
</evidence>